<name>A0A1L7WWY1_9HELO</name>
<evidence type="ECO:0000256" key="2">
    <source>
        <dbReference type="ARBA" id="ARBA00022540"/>
    </source>
</evidence>
<dbReference type="STRING" id="576137.A0A1L7WWY1"/>
<evidence type="ECO:0000313" key="5">
    <source>
        <dbReference type="EMBL" id="CZR57259.1"/>
    </source>
</evidence>
<protein>
    <submittedName>
        <fullName evidence="5">Related to translation initiation factor IF-3</fullName>
    </submittedName>
</protein>
<dbReference type="GO" id="GO:0003743">
    <property type="term" value="F:translation initiation factor activity"/>
    <property type="evidence" value="ECO:0007669"/>
    <property type="project" value="UniProtKB-KW"/>
</dbReference>
<dbReference type="Pfam" id="PF05198">
    <property type="entry name" value="IF3_N"/>
    <property type="match status" value="1"/>
</dbReference>
<evidence type="ECO:0000313" key="6">
    <source>
        <dbReference type="Proteomes" id="UP000184330"/>
    </source>
</evidence>
<dbReference type="EMBL" id="FJOG01000009">
    <property type="protein sequence ID" value="CZR57259.1"/>
    <property type="molecule type" value="Genomic_DNA"/>
</dbReference>
<evidence type="ECO:0000256" key="1">
    <source>
        <dbReference type="ARBA" id="ARBA00005439"/>
    </source>
</evidence>
<feature type="domain" description="Translation initiation factor 3 N-terminal" evidence="4">
    <location>
        <begin position="70"/>
        <end position="137"/>
    </location>
</feature>
<organism evidence="5 6">
    <name type="scientific">Phialocephala subalpina</name>
    <dbReference type="NCBI Taxonomy" id="576137"/>
    <lineage>
        <taxon>Eukaryota</taxon>
        <taxon>Fungi</taxon>
        <taxon>Dikarya</taxon>
        <taxon>Ascomycota</taxon>
        <taxon>Pezizomycotina</taxon>
        <taxon>Leotiomycetes</taxon>
        <taxon>Helotiales</taxon>
        <taxon>Mollisiaceae</taxon>
        <taxon>Phialocephala</taxon>
        <taxon>Phialocephala fortinii species complex</taxon>
    </lineage>
</organism>
<dbReference type="InterPro" id="IPR036788">
    <property type="entry name" value="T_IF-3_C_sf"/>
</dbReference>
<accession>A0A1L7WWY1</accession>
<proteinExistence type="inferred from homology"/>
<dbReference type="InterPro" id="IPR036787">
    <property type="entry name" value="T_IF-3_N_sf"/>
</dbReference>
<comment type="similarity">
    <text evidence="1">Belongs to the IF-3 family.</text>
</comment>
<dbReference type="GO" id="GO:0032790">
    <property type="term" value="P:ribosome disassembly"/>
    <property type="evidence" value="ECO:0007669"/>
    <property type="project" value="TreeGrafter"/>
</dbReference>
<dbReference type="Gene3D" id="3.10.20.80">
    <property type="entry name" value="Translation initiation factor 3 (IF-3), N-terminal domain"/>
    <property type="match status" value="1"/>
</dbReference>
<dbReference type="PANTHER" id="PTHR10938">
    <property type="entry name" value="TRANSLATION INITIATION FACTOR IF-3"/>
    <property type="match status" value="1"/>
</dbReference>
<dbReference type="GO" id="GO:0070124">
    <property type="term" value="P:mitochondrial translational initiation"/>
    <property type="evidence" value="ECO:0007669"/>
    <property type="project" value="TreeGrafter"/>
</dbReference>
<dbReference type="InterPro" id="IPR019814">
    <property type="entry name" value="Translation_initiation_fac_3_N"/>
</dbReference>
<dbReference type="PANTHER" id="PTHR10938:SF0">
    <property type="entry name" value="TRANSLATION INITIATION FACTOR IF-3, MITOCHONDRIAL"/>
    <property type="match status" value="1"/>
</dbReference>
<keyword evidence="2 5" id="KW-0396">Initiation factor</keyword>
<dbReference type="Gene3D" id="3.30.110.10">
    <property type="entry name" value="Translation initiation factor 3 (IF-3), C-terminal domain"/>
    <property type="match status" value="1"/>
</dbReference>
<keyword evidence="3" id="KW-0648">Protein biosynthesis</keyword>
<dbReference type="GO" id="GO:0005739">
    <property type="term" value="C:mitochondrion"/>
    <property type="evidence" value="ECO:0007669"/>
    <property type="project" value="TreeGrafter"/>
</dbReference>
<dbReference type="Proteomes" id="UP000184330">
    <property type="component" value="Unassembled WGS sequence"/>
</dbReference>
<dbReference type="OrthoDB" id="21573at2759"/>
<sequence length="255" mass="28600">MRASICASSTAAALHRVFIAPIEQSHHQFLQRTSLLPRSTSIHPPILLTPQRRTLVNLHRAEKSRLPRDDEIKSWSVQLVTEDGKLQEPRSTMAILDSMDRKKDSLVIVKEGEPGIPPICKIMNKVAMRESEKARRKAEKKGGVTVKTMELNWAIDNNDLGHRLTKLKEFLGKGQRVEVLLASKRKGKGRKATEEEAMRVIGKIRGAMREMEGAKEMKPMEGKILGTATLFLEGKVQKESREKAVEVPEQAARAS</sequence>
<reference evidence="5 6" key="1">
    <citation type="submission" date="2016-03" db="EMBL/GenBank/DDBJ databases">
        <authorList>
            <person name="Ploux O."/>
        </authorList>
    </citation>
    <scope>NUCLEOTIDE SEQUENCE [LARGE SCALE GENOMIC DNA]</scope>
    <source>
        <strain evidence="5 6">UAMH 11012</strain>
    </source>
</reference>
<dbReference type="InterPro" id="IPR001288">
    <property type="entry name" value="Translation_initiation_fac_3"/>
</dbReference>
<dbReference type="SUPFAM" id="SSF55200">
    <property type="entry name" value="Translation initiation factor IF3, C-terminal domain"/>
    <property type="match status" value="1"/>
</dbReference>
<keyword evidence="6" id="KW-1185">Reference proteome</keyword>
<evidence type="ECO:0000256" key="3">
    <source>
        <dbReference type="ARBA" id="ARBA00022917"/>
    </source>
</evidence>
<evidence type="ECO:0000259" key="4">
    <source>
        <dbReference type="Pfam" id="PF05198"/>
    </source>
</evidence>
<gene>
    <name evidence="5" type="ORF">PAC_07148</name>
</gene>
<dbReference type="AlphaFoldDB" id="A0A1L7WWY1"/>
<dbReference type="GO" id="GO:0043022">
    <property type="term" value="F:ribosome binding"/>
    <property type="evidence" value="ECO:0007669"/>
    <property type="project" value="TreeGrafter"/>
</dbReference>